<dbReference type="Gene3D" id="3.20.20.450">
    <property type="entry name" value="EAL domain"/>
    <property type="match status" value="1"/>
</dbReference>
<dbReference type="SUPFAM" id="SSF55073">
    <property type="entry name" value="Nucleotide cyclase"/>
    <property type="match status" value="1"/>
</dbReference>
<evidence type="ECO:0000256" key="1">
    <source>
        <dbReference type="SAM" id="Phobius"/>
    </source>
</evidence>
<gene>
    <name evidence="4" type="ORF">SAMN05421850_10952</name>
</gene>
<dbReference type="Gene3D" id="3.30.70.270">
    <property type="match status" value="1"/>
</dbReference>
<feature type="transmembrane region" description="Helical" evidence="1">
    <location>
        <begin position="14"/>
        <end position="37"/>
    </location>
</feature>
<feature type="domain" description="EAL" evidence="2">
    <location>
        <begin position="236"/>
        <end position="491"/>
    </location>
</feature>
<dbReference type="GO" id="GO:0071111">
    <property type="term" value="F:cyclic-guanylate-specific phosphodiesterase activity"/>
    <property type="evidence" value="ECO:0007669"/>
    <property type="project" value="InterPro"/>
</dbReference>
<dbReference type="InterPro" id="IPR050706">
    <property type="entry name" value="Cyclic-di-GMP_PDE-like"/>
</dbReference>
<dbReference type="Pfam" id="PF00990">
    <property type="entry name" value="GGDEF"/>
    <property type="match status" value="1"/>
</dbReference>
<dbReference type="InterPro" id="IPR001633">
    <property type="entry name" value="EAL_dom"/>
</dbReference>
<keyword evidence="1" id="KW-0472">Membrane</keyword>
<feature type="domain" description="GGDEF" evidence="3">
    <location>
        <begin position="91"/>
        <end position="227"/>
    </location>
</feature>
<dbReference type="PANTHER" id="PTHR33121">
    <property type="entry name" value="CYCLIC DI-GMP PHOSPHODIESTERASE PDEF"/>
    <property type="match status" value="1"/>
</dbReference>
<protein>
    <submittedName>
        <fullName evidence="4">Diguanylate cyclase (GGDEF) domain-containing protein</fullName>
    </submittedName>
</protein>
<dbReference type="PROSITE" id="PS50887">
    <property type="entry name" value="GGDEF"/>
    <property type="match status" value="1"/>
</dbReference>
<keyword evidence="1" id="KW-0812">Transmembrane</keyword>
<dbReference type="CDD" id="cd01948">
    <property type="entry name" value="EAL"/>
    <property type="match status" value="1"/>
</dbReference>
<dbReference type="EMBL" id="FNEB01000009">
    <property type="protein sequence ID" value="SDJ14342.1"/>
    <property type="molecule type" value="Genomic_DNA"/>
</dbReference>
<reference evidence="4 5" key="1">
    <citation type="submission" date="2016-10" db="EMBL/GenBank/DDBJ databases">
        <authorList>
            <person name="de Groot N.N."/>
        </authorList>
    </citation>
    <scope>NUCLEOTIDE SEQUENCE [LARGE SCALE GENOMIC DNA]</scope>
    <source>
        <strain evidence="4 5">DSM 28010</strain>
    </source>
</reference>
<dbReference type="PANTHER" id="PTHR33121:SF70">
    <property type="entry name" value="SIGNALING PROTEIN YKOW"/>
    <property type="match status" value="1"/>
</dbReference>
<dbReference type="InterPro" id="IPR035919">
    <property type="entry name" value="EAL_sf"/>
</dbReference>
<organism evidence="4 5">
    <name type="scientific">Lutimaribacter saemankumensis</name>
    <dbReference type="NCBI Taxonomy" id="490829"/>
    <lineage>
        <taxon>Bacteria</taxon>
        <taxon>Pseudomonadati</taxon>
        <taxon>Pseudomonadota</taxon>
        <taxon>Alphaproteobacteria</taxon>
        <taxon>Rhodobacterales</taxon>
        <taxon>Roseobacteraceae</taxon>
        <taxon>Lutimaribacter</taxon>
    </lineage>
</organism>
<feature type="transmembrane region" description="Helical" evidence="1">
    <location>
        <begin position="43"/>
        <end position="62"/>
    </location>
</feature>
<evidence type="ECO:0000313" key="5">
    <source>
        <dbReference type="Proteomes" id="UP000199340"/>
    </source>
</evidence>
<dbReference type="SUPFAM" id="SSF141868">
    <property type="entry name" value="EAL domain-like"/>
    <property type="match status" value="1"/>
</dbReference>
<evidence type="ECO:0000313" key="4">
    <source>
        <dbReference type="EMBL" id="SDJ14342.1"/>
    </source>
</evidence>
<dbReference type="SMART" id="SM00267">
    <property type="entry name" value="GGDEF"/>
    <property type="match status" value="1"/>
</dbReference>
<dbReference type="Pfam" id="PF00563">
    <property type="entry name" value="EAL"/>
    <property type="match status" value="1"/>
</dbReference>
<dbReference type="OrthoDB" id="9814202at2"/>
<dbReference type="AlphaFoldDB" id="A0A1G8RBE6"/>
<dbReference type="InterPro" id="IPR000160">
    <property type="entry name" value="GGDEF_dom"/>
</dbReference>
<sequence length="505" mass="54626">MTGMIWRLTALRNLARTVLSGPPALAFMPAAILAAFWLGGEGWLVSLALGLPVLFSLLGLFGGTAQGTTPPQPSVPEAAERALHVASRTGRRTACLLVEIDEYDLQRDRLGSAGAANVLARMRERLQSATRDGDHVAPLQPGRFAIILAPMRHLDLEVAIQMAGRLQARMEEPVSIDAQAVYLSCSVGFVLDTQLRACTAEEMLAAANRALEVARAHAPSAIRGYSQDMAQGPDTPDILADELAQALENGQIAPWFQPQICTDTGRVSGFEALARWHHPDRGLIPPADFLPVLERSGQLARLGEVILYHALAALRDWDEQGFDVPLVAVNFSGDELRNPKLVEKIRWELDRFDLCAGRLGVEVLETVVAASPDDVIARNINGLAQLGCSIDLDDFGTGHASISSIRRFSVTRLKIDRSFVTRVDRDPEQQRMVAAILTMAERLGLDVLAEGVESAGEHTMLAQLGCGHVQGFGIARPMPRDQTADWLRAHGAKLADPPRIGRGAG</sequence>
<dbReference type="InterPro" id="IPR029787">
    <property type="entry name" value="Nucleotide_cyclase"/>
</dbReference>
<keyword evidence="1" id="KW-1133">Transmembrane helix</keyword>
<dbReference type="InterPro" id="IPR043128">
    <property type="entry name" value="Rev_trsase/Diguanyl_cyclase"/>
</dbReference>
<dbReference type="PROSITE" id="PS50883">
    <property type="entry name" value="EAL"/>
    <property type="match status" value="1"/>
</dbReference>
<keyword evidence="5" id="KW-1185">Reference proteome</keyword>
<proteinExistence type="predicted"/>
<evidence type="ECO:0000259" key="3">
    <source>
        <dbReference type="PROSITE" id="PS50887"/>
    </source>
</evidence>
<dbReference type="SMART" id="SM00052">
    <property type="entry name" value="EAL"/>
    <property type="match status" value="1"/>
</dbReference>
<dbReference type="Proteomes" id="UP000199340">
    <property type="component" value="Unassembled WGS sequence"/>
</dbReference>
<dbReference type="RefSeq" id="WP_090029624.1">
    <property type="nucleotide sequence ID" value="NZ_FNEB01000009.1"/>
</dbReference>
<dbReference type="STRING" id="490829.SAMN05421850_10952"/>
<evidence type="ECO:0000259" key="2">
    <source>
        <dbReference type="PROSITE" id="PS50883"/>
    </source>
</evidence>
<accession>A0A1G8RBE6</accession>
<name>A0A1G8RBE6_9RHOB</name>